<dbReference type="AlphaFoldDB" id="A0AAE1SDD4"/>
<name>A0AAE1SDD4_9SOLA</name>
<dbReference type="Proteomes" id="UP001291623">
    <property type="component" value="Unassembled WGS sequence"/>
</dbReference>
<accession>A0AAE1SDD4</accession>
<reference evidence="1" key="1">
    <citation type="submission" date="2023-12" db="EMBL/GenBank/DDBJ databases">
        <title>Genome assembly of Anisodus tanguticus.</title>
        <authorList>
            <person name="Wang Y.-J."/>
        </authorList>
    </citation>
    <scope>NUCLEOTIDE SEQUENCE</scope>
    <source>
        <strain evidence="1">KB-2021</strain>
        <tissue evidence="1">Leaf</tissue>
    </source>
</reference>
<protein>
    <submittedName>
        <fullName evidence="1">Uncharacterized protein</fullName>
    </submittedName>
</protein>
<dbReference type="EMBL" id="JAVYJV010000006">
    <property type="protein sequence ID" value="KAK4368699.1"/>
    <property type="molecule type" value="Genomic_DNA"/>
</dbReference>
<comment type="caution">
    <text evidence="1">The sequence shown here is derived from an EMBL/GenBank/DDBJ whole genome shotgun (WGS) entry which is preliminary data.</text>
</comment>
<keyword evidence="2" id="KW-1185">Reference proteome</keyword>
<evidence type="ECO:0000313" key="2">
    <source>
        <dbReference type="Proteomes" id="UP001291623"/>
    </source>
</evidence>
<gene>
    <name evidence="1" type="ORF">RND71_012491</name>
</gene>
<sequence length="105" mass="11550">MKETLATEGLLPQLPKMATAEYVCFPSVTGPAKNGNGINLPPSLLPHHYNPPTQGTCSNRCIFSRGGLRSNLKNILLIVWEANMHLKAQLWVKIVNWWASVGLLA</sequence>
<organism evidence="1 2">
    <name type="scientific">Anisodus tanguticus</name>
    <dbReference type="NCBI Taxonomy" id="243964"/>
    <lineage>
        <taxon>Eukaryota</taxon>
        <taxon>Viridiplantae</taxon>
        <taxon>Streptophyta</taxon>
        <taxon>Embryophyta</taxon>
        <taxon>Tracheophyta</taxon>
        <taxon>Spermatophyta</taxon>
        <taxon>Magnoliopsida</taxon>
        <taxon>eudicotyledons</taxon>
        <taxon>Gunneridae</taxon>
        <taxon>Pentapetalae</taxon>
        <taxon>asterids</taxon>
        <taxon>lamiids</taxon>
        <taxon>Solanales</taxon>
        <taxon>Solanaceae</taxon>
        <taxon>Solanoideae</taxon>
        <taxon>Hyoscyameae</taxon>
        <taxon>Anisodus</taxon>
    </lineage>
</organism>
<evidence type="ECO:0000313" key="1">
    <source>
        <dbReference type="EMBL" id="KAK4368699.1"/>
    </source>
</evidence>
<proteinExistence type="predicted"/>